<feature type="compositionally biased region" description="Low complexity" evidence="1">
    <location>
        <begin position="25"/>
        <end position="34"/>
    </location>
</feature>
<feature type="compositionally biased region" description="Low complexity" evidence="1">
    <location>
        <begin position="785"/>
        <end position="794"/>
    </location>
</feature>
<feature type="region of interest" description="Disordered" evidence="1">
    <location>
        <begin position="120"/>
        <end position="166"/>
    </location>
</feature>
<dbReference type="EMBL" id="JAECZO010000056">
    <property type="protein sequence ID" value="KAK7195547.1"/>
    <property type="molecule type" value="Genomic_DNA"/>
</dbReference>
<feature type="region of interest" description="Disordered" evidence="1">
    <location>
        <begin position="248"/>
        <end position="281"/>
    </location>
</feature>
<feature type="region of interest" description="Disordered" evidence="1">
    <location>
        <begin position="559"/>
        <end position="581"/>
    </location>
</feature>
<comment type="caution">
    <text evidence="2">The sequence shown here is derived from an EMBL/GenBank/DDBJ whole genome shotgun (WGS) entry which is preliminary data.</text>
</comment>
<feature type="region of interest" description="Disordered" evidence="1">
    <location>
        <begin position="905"/>
        <end position="935"/>
    </location>
</feature>
<accession>A0AAW0EQ11</accession>
<feature type="region of interest" description="Disordered" evidence="1">
    <location>
        <begin position="754"/>
        <end position="809"/>
    </location>
</feature>
<feature type="compositionally biased region" description="Low complexity" evidence="1">
    <location>
        <begin position="254"/>
        <end position="269"/>
    </location>
</feature>
<feature type="compositionally biased region" description="Acidic residues" evidence="1">
    <location>
        <begin position="566"/>
        <end position="575"/>
    </location>
</feature>
<feature type="region of interest" description="Disordered" evidence="1">
    <location>
        <begin position="368"/>
        <end position="402"/>
    </location>
</feature>
<dbReference type="Proteomes" id="UP001430356">
    <property type="component" value="Unassembled WGS sequence"/>
</dbReference>
<name>A0AAW0EQ11_9TRYP</name>
<protein>
    <submittedName>
        <fullName evidence="2">Uncharacterized protein</fullName>
    </submittedName>
</protein>
<gene>
    <name evidence="2" type="ORF">NESM_000483000</name>
</gene>
<organism evidence="2 3">
    <name type="scientific">Novymonas esmeraldas</name>
    <dbReference type="NCBI Taxonomy" id="1808958"/>
    <lineage>
        <taxon>Eukaryota</taxon>
        <taxon>Discoba</taxon>
        <taxon>Euglenozoa</taxon>
        <taxon>Kinetoplastea</taxon>
        <taxon>Metakinetoplastina</taxon>
        <taxon>Trypanosomatida</taxon>
        <taxon>Trypanosomatidae</taxon>
        <taxon>Novymonas</taxon>
    </lineage>
</organism>
<feature type="compositionally biased region" description="Basic and acidic residues" evidence="1">
    <location>
        <begin position="139"/>
        <end position="149"/>
    </location>
</feature>
<evidence type="ECO:0000256" key="1">
    <source>
        <dbReference type="SAM" id="MobiDB-lite"/>
    </source>
</evidence>
<feature type="compositionally biased region" description="Low complexity" evidence="1">
    <location>
        <begin position="208"/>
        <end position="224"/>
    </location>
</feature>
<feature type="region of interest" description="Disordered" evidence="1">
    <location>
        <begin position="658"/>
        <end position="717"/>
    </location>
</feature>
<feature type="compositionally biased region" description="Gly residues" evidence="1">
    <location>
        <begin position="682"/>
        <end position="691"/>
    </location>
</feature>
<sequence length="935" mass="98748">MSSCDFFDVLVHRWAVTPPPPLPPTSSTSGASSPGVDWEPYVVKDTDPVSRAIAAAATVTRTAPTHCSSVSASGALRTRRTDAYLLSPCLSLLRMSSPPPQQQQQQSDFCCGIRHIESRQRLPVRAGKSSPEPSAPRTSDGRGFDDSTRWRGSGDGISSRGTTPTPAATVTEVFDFCYTFDDDLFADEPLRVAPLPSPHRPTLHAATPSPSLSQSQQQQQQSSSEPGDYATSGPYLCTGLYSEAPSLGTTATQRSSTHSPSSRCSSSSRAGDLLSTPPTWKQAPLQHTLGRCVNSRALANAVLLPPTAAAGASRQLRQTLSPLPTRATAAVTARVHVVPVAVLAPSPQVHRGLSRGDDAVVAGAVSTAGRCSRGGRRHPSTSHTRADAHRHGPRGPVDSGGPVAGATRVCRQLAVHEASLCSAPEVGSPPLSDQAAARLLPDSERGELDYVRHLNSARHRAVTTAPVRVTLFTRPRDSSEEPLPPRRLPALPLLRQDTLSQQQQQQRYRVSPAAHHFRHLTPTSSTASPVHSVDTEVDQWTSAPEARHVRQALCEDYGLGGWPTSDGDESDDGDSDYTQASGAGVHTTAAAPSDVCQRVSVLAPPPAIARTSVFAVAPEGAPQRWRSARGGLVHRPAAAASVHVSDAEGEAAAALRYARAREDESTPPSTSTGSSSDDSHTNGGGGAGGGAAWRRQRRRESHGSATPLPVPVSPQPGRTLLLKGMFAATRRWLVEPEKQRTPRTTTAAAMGLVPTPRITAPPAPPRVPELPSHGTAAAAPQSPRPVTAAVTPPTGRSLATAAPPPARPLEDGEAVVAREAVSWQPTSITSARCVAGDAPLPMRPDTAGLTSHTTPLRAVAPPHKLPAVLCGECSPWPAPSQQATPLDDVSIPLLRCDVRLRRSDQREARRYVSTMPQHRDDDHRHQSSSRAGVAS</sequence>
<feature type="region of interest" description="Disordered" evidence="1">
    <location>
        <begin position="17"/>
        <end position="39"/>
    </location>
</feature>
<evidence type="ECO:0000313" key="2">
    <source>
        <dbReference type="EMBL" id="KAK7195547.1"/>
    </source>
</evidence>
<dbReference type="AlphaFoldDB" id="A0AAW0EQ11"/>
<keyword evidence="3" id="KW-1185">Reference proteome</keyword>
<feature type="compositionally biased region" description="Pro residues" evidence="1">
    <location>
        <begin position="759"/>
        <end position="768"/>
    </location>
</feature>
<feature type="region of interest" description="Disordered" evidence="1">
    <location>
        <begin position="191"/>
        <end position="230"/>
    </location>
</feature>
<evidence type="ECO:0000313" key="3">
    <source>
        <dbReference type="Proteomes" id="UP001430356"/>
    </source>
</evidence>
<feature type="compositionally biased region" description="Low complexity" evidence="1">
    <location>
        <begin position="666"/>
        <end position="676"/>
    </location>
</feature>
<reference evidence="2 3" key="1">
    <citation type="journal article" date="2021" name="MBio">
        <title>A New Model Trypanosomatid, Novymonas esmeraldas: Genomic Perception of Its 'Candidatus Pandoraea novymonadis' Endosymbiont.</title>
        <authorList>
            <person name="Zakharova A."/>
            <person name="Saura A."/>
            <person name="Butenko A."/>
            <person name="Podesvova L."/>
            <person name="Warmusova S."/>
            <person name="Kostygov A.Y."/>
            <person name="Nenarokova A."/>
            <person name="Lukes J."/>
            <person name="Opperdoes F.R."/>
            <person name="Yurchenko V."/>
        </authorList>
    </citation>
    <scope>NUCLEOTIDE SEQUENCE [LARGE SCALE GENOMIC DNA]</scope>
    <source>
        <strain evidence="2 3">E262AT.01</strain>
    </source>
</reference>
<proteinExistence type="predicted"/>